<dbReference type="SUPFAM" id="SSF101690">
    <property type="entry name" value="PAZ domain"/>
    <property type="match status" value="1"/>
</dbReference>
<sequence>MVLVSEFCAKLLDCPIKSLRDKLNHPEDRILALNSVSGRKVRTTYKDRNGMSKTFFVGGITTKGAAFTPAYGRLCKPYNVNIAAHYYARHRIRIHHPYIPCLIERFPKGGEDRFYPMELLELVEEDSTNWMGRLFKERPSSTSTDSTLRFREEDEDGRDECSQHSYTCW</sequence>
<keyword evidence="2" id="KW-1185">Reference proteome</keyword>
<dbReference type="PROSITE" id="PS50821">
    <property type="entry name" value="PAZ"/>
    <property type="match status" value="1"/>
</dbReference>
<dbReference type="Gene3D" id="2.170.260.10">
    <property type="entry name" value="paz domain"/>
    <property type="match status" value="1"/>
</dbReference>
<accession>A0A914HRA0</accession>
<dbReference type="InterPro" id="IPR036085">
    <property type="entry name" value="PAZ_dom_sf"/>
</dbReference>
<reference evidence="3" key="1">
    <citation type="submission" date="2022-11" db="UniProtKB">
        <authorList>
            <consortium name="WormBaseParasite"/>
        </authorList>
    </citation>
    <scope>IDENTIFICATION</scope>
</reference>
<name>A0A914HRA0_GLORO</name>
<organism evidence="2 3">
    <name type="scientific">Globodera rostochiensis</name>
    <name type="common">Golden nematode worm</name>
    <name type="synonym">Heterodera rostochiensis</name>
    <dbReference type="NCBI Taxonomy" id="31243"/>
    <lineage>
        <taxon>Eukaryota</taxon>
        <taxon>Metazoa</taxon>
        <taxon>Ecdysozoa</taxon>
        <taxon>Nematoda</taxon>
        <taxon>Chromadorea</taxon>
        <taxon>Rhabditida</taxon>
        <taxon>Tylenchina</taxon>
        <taxon>Tylenchomorpha</taxon>
        <taxon>Tylenchoidea</taxon>
        <taxon>Heteroderidae</taxon>
        <taxon>Heteroderinae</taxon>
        <taxon>Globodera</taxon>
    </lineage>
</organism>
<dbReference type="AlphaFoldDB" id="A0A914HRA0"/>
<dbReference type="Proteomes" id="UP000887572">
    <property type="component" value="Unplaced"/>
</dbReference>
<dbReference type="GO" id="GO:0003723">
    <property type="term" value="F:RNA binding"/>
    <property type="evidence" value="ECO:0007669"/>
    <property type="project" value="InterPro"/>
</dbReference>
<dbReference type="InterPro" id="IPR003100">
    <property type="entry name" value="PAZ_dom"/>
</dbReference>
<evidence type="ECO:0000313" key="3">
    <source>
        <dbReference type="WBParaSite" id="Gr19_v10_g3916.t1"/>
    </source>
</evidence>
<protein>
    <submittedName>
        <fullName evidence="3">PAZ domain-containing protein</fullName>
    </submittedName>
</protein>
<feature type="domain" description="PAZ" evidence="1">
    <location>
        <begin position="3"/>
        <end position="124"/>
    </location>
</feature>
<proteinExistence type="predicted"/>
<dbReference type="WBParaSite" id="Gr19_v10_g3916.t1">
    <property type="protein sequence ID" value="Gr19_v10_g3916.t1"/>
    <property type="gene ID" value="Gr19_v10_g3916"/>
</dbReference>
<evidence type="ECO:0000259" key="1">
    <source>
        <dbReference type="PROSITE" id="PS50821"/>
    </source>
</evidence>
<evidence type="ECO:0000313" key="2">
    <source>
        <dbReference type="Proteomes" id="UP000887572"/>
    </source>
</evidence>